<accession>A0AAV4VAS4</accession>
<sequence>MVNFATIWYMFCQAGVRNQKDLSGLCICKACGFRQRSCWIAGSRILRRRFNGSSANWGPSLCAEGRIYGDIVITLKNFYGSRKSRDVMVQRCRQVSENGFRGTVYSDLLFLQPTPSLFFFLIIFIFVRRLPYNGMS</sequence>
<organism evidence="2 3">
    <name type="scientific">Caerostris darwini</name>
    <dbReference type="NCBI Taxonomy" id="1538125"/>
    <lineage>
        <taxon>Eukaryota</taxon>
        <taxon>Metazoa</taxon>
        <taxon>Ecdysozoa</taxon>
        <taxon>Arthropoda</taxon>
        <taxon>Chelicerata</taxon>
        <taxon>Arachnida</taxon>
        <taxon>Araneae</taxon>
        <taxon>Araneomorphae</taxon>
        <taxon>Entelegynae</taxon>
        <taxon>Araneoidea</taxon>
        <taxon>Araneidae</taxon>
        <taxon>Caerostris</taxon>
    </lineage>
</organism>
<evidence type="ECO:0000256" key="1">
    <source>
        <dbReference type="SAM" id="Phobius"/>
    </source>
</evidence>
<gene>
    <name evidence="2" type="ORF">CDAR_208451</name>
</gene>
<keyword evidence="1" id="KW-0472">Membrane</keyword>
<dbReference type="AlphaFoldDB" id="A0AAV4VAS4"/>
<feature type="transmembrane region" description="Helical" evidence="1">
    <location>
        <begin position="108"/>
        <end position="127"/>
    </location>
</feature>
<reference evidence="2 3" key="1">
    <citation type="submission" date="2021-06" db="EMBL/GenBank/DDBJ databases">
        <title>Caerostris darwini draft genome.</title>
        <authorList>
            <person name="Kono N."/>
            <person name="Arakawa K."/>
        </authorList>
    </citation>
    <scope>NUCLEOTIDE SEQUENCE [LARGE SCALE GENOMIC DNA]</scope>
</reference>
<protein>
    <submittedName>
        <fullName evidence="2">Uncharacterized protein</fullName>
    </submittedName>
</protein>
<name>A0AAV4VAS4_9ARAC</name>
<keyword evidence="3" id="KW-1185">Reference proteome</keyword>
<proteinExistence type="predicted"/>
<keyword evidence="1" id="KW-0812">Transmembrane</keyword>
<comment type="caution">
    <text evidence="2">The sequence shown here is derived from an EMBL/GenBank/DDBJ whole genome shotgun (WGS) entry which is preliminary data.</text>
</comment>
<dbReference type="Proteomes" id="UP001054837">
    <property type="component" value="Unassembled WGS sequence"/>
</dbReference>
<evidence type="ECO:0000313" key="2">
    <source>
        <dbReference type="EMBL" id="GIY67104.1"/>
    </source>
</evidence>
<evidence type="ECO:0000313" key="3">
    <source>
        <dbReference type="Proteomes" id="UP001054837"/>
    </source>
</evidence>
<dbReference type="EMBL" id="BPLQ01012688">
    <property type="protein sequence ID" value="GIY67104.1"/>
    <property type="molecule type" value="Genomic_DNA"/>
</dbReference>
<keyword evidence="1" id="KW-1133">Transmembrane helix</keyword>